<dbReference type="Proteomes" id="UP000261032">
    <property type="component" value="Unassembled WGS sequence"/>
</dbReference>
<accession>A0A3E3EB85</accession>
<gene>
    <name evidence="2" type="ORF">DXB93_12155</name>
</gene>
<feature type="chain" id="PRO_5017631152" description="Glycine zipper family protein" evidence="1">
    <location>
        <begin position="24"/>
        <end position="196"/>
    </location>
</feature>
<feature type="signal peptide" evidence="1">
    <location>
        <begin position="1"/>
        <end position="23"/>
    </location>
</feature>
<dbReference type="EMBL" id="QUSL01000020">
    <property type="protein sequence ID" value="RGD83778.1"/>
    <property type="molecule type" value="Genomic_DNA"/>
</dbReference>
<evidence type="ECO:0000313" key="3">
    <source>
        <dbReference type="Proteomes" id="UP000261032"/>
    </source>
</evidence>
<evidence type="ECO:0000256" key="1">
    <source>
        <dbReference type="SAM" id="SignalP"/>
    </source>
</evidence>
<sequence>MKKILLTGLTAFLIAAFIVPVNASENIHINYTEEISLNEEQVNILKKFNSLFIDKGLAEKMKLNESGSIYFEENDLADLNNDELSLVSSMINISSIYPYTETLNQNVPQTRVTVKNWRIYFTYSEVRKYFSGAAAIGPHAVYAAMVALGSVIGGPLGTGITALLGAVGGSVLYSNVIKALNNHRGMYIGFTGCGLA</sequence>
<dbReference type="AlphaFoldDB" id="A0A3E3EB85"/>
<name>A0A3E3EB85_9FIRM</name>
<evidence type="ECO:0008006" key="4">
    <source>
        <dbReference type="Google" id="ProtNLM"/>
    </source>
</evidence>
<evidence type="ECO:0000313" key="2">
    <source>
        <dbReference type="EMBL" id="RGD83778.1"/>
    </source>
</evidence>
<reference evidence="2 3" key="1">
    <citation type="submission" date="2018-08" db="EMBL/GenBank/DDBJ databases">
        <title>A genome reference for cultivated species of the human gut microbiota.</title>
        <authorList>
            <person name="Zou Y."/>
            <person name="Xue W."/>
            <person name="Luo G."/>
        </authorList>
    </citation>
    <scope>NUCLEOTIDE SEQUENCE [LARGE SCALE GENOMIC DNA]</scope>
    <source>
        <strain evidence="2 3">OM06-4</strain>
    </source>
</reference>
<protein>
    <recommendedName>
        <fullName evidence="4">Glycine zipper family protein</fullName>
    </recommendedName>
</protein>
<comment type="caution">
    <text evidence="2">The sequence shown here is derived from an EMBL/GenBank/DDBJ whole genome shotgun (WGS) entry which is preliminary data.</text>
</comment>
<keyword evidence="1" id="KW-0732">Signal</keyword>
<dbReference type="RefSeq" id="WP_008787718.1">
    <property type="nucleotide sequence ID" value="NZ_QUSL01000020.1"/>
</dbReference>
<dbReference type="GeneID" id="78228986"/>
<organism evidence="2 3">
    <name type="scientific">Thomasclavelia ramosa</name>
    <dbReference type="NCBI Taxonomy" id="1547"/>
    <lineage>
        <taxon>Bacteria</taxon>
        <taxon>Bacillati</taxon>
        <taxon>Bacillota</taxon>
        <taxon>Erysipelotrichia</taxon>
        <taxon>Erysipelotrichales</taxon>
        <taxon>Coprobacillaceae</taxon>
        <taxon>Thomasclavelia</taxon>
    </lineage>
</organism>
<proteinExistence type="predicted"/>